<dbReference type="InterPro" id="IPR029062">
    <property type="entry name" value="Class_I_gatase-like"/>
</dbReference>
<evidence type="ECO:0000313" key="1">
    <source>
        <dbReference type="EMBL" id="KAL1407746.1"/>
    </source>
</evidence>
<sequence length="186" mass="18488">MPSPKVAIAIASSPSAADGHQPGDTLRPFTAFRWAGLDVDFISPSGSYPAIEPASPTTASFEERALLADPGSELRAALARVRAPSDPGAYSIVLAPPGSVFAAAVAEAGGIAVTVPLPSATSPRTSLDVARDGPDQAGAADVRAELAGLSDGSLGAVSVNGRAVSARSARAAEAAALAAIDVYNKL</sequence>
<dbReference type="EMBL" id="JBBXJM010000005">
    <property type="protein sequence ID" value="KAL1407746.1"/>
    <property type="molecule type" value="Genomic_DNA"/>
</dbReference>
<evidence type="ECO:0000313" key="2">
    <source>
        <dbReference type="Proteomes" id="UP001565368"/>
    </source>
</evidence>
<reference evidence="1 2" key="1">
    <citation type="submission" date="2023-08" db="EMBL/GenBank/DDBJ databases">
        <title>Annotated Genome Sequence of Vanrija albida AlHP1.</title>
        <authorList>
            <person name="Herzog R."/>
        </authorList>
    </citation>
    <scope>NUCLEOTIDE SEQUENCE [LARGE SCALE GENOMIC DNA]</scope>
    <source>
        <strain evidence="1 2">AlHP1</strain>
    </source>
</reference>
<gene>
    <name evidence="1" type="ORF">Q8F55_007180</name>
</gene>
<comment type="caution">
    <text evidence="1">The sequence shown here is derived from an EMBL/GenBank/DDBJ whole genome shotgun (WGS) entry which is preliminary data.</text>
</comment>
<dbReference type="GeneID" id="95988223"/>
<keyword evidence="2" id="KW-1185">Reference proteome</keyword>
<proteinExistence type="predicted"/>
<dbReference type="SUPFAM" id="SSF52317">
    <property type="entry name" value="Class I glutamine amidotransferase-like"/>
    <property type="match status" value="1"/>
</dbReference>
<dbReference type="Gene3D" id="3.40.50.880">
    <property type="match status" value="1"/>
</dbReference>
<dbReference type="Proteomes" id="UP001565368">
    <property type="component" value="Unassembled WGS sequence"/>
</dbReference>
<name>A0ABR3PZN9_9TREE</name>
<protein>
    <submittedName>
        <fullName evidence="1">Uncharacterized protein</fullName>
    </submittedName>
</protein>
<accession>A0ABR3PZN9</accession>
<organism evidence="1 2">
    <name type="scientific">Vanrija albida</name>
    <dbReference type="NCBI Taxonomy" id="181172"/>
    <lineage>
        <taxon>Eukaryota</taxon>
        <taxon>Fungi</taxon>
        <taxon>Dikarya</taxon>
        <taxon>Basidiomycota</taxon>
        <taxon>Agaricomycotina</taxon>
        <taxon>Tremellomycetes</taxon>
        <taxon>Trichosporonales</taxon>
        <taxon>Trichosporonaceae</taxon>
        <taxon>Vanrija</taxon>
    </lineage>
</organism>
<dbReference type="RefSeq" id="XP_069207690.1">
    <property type="nucleotide sequence ID" value="XM_069355619.1"/>
</dbReference>